<dbReference type="GO" id="GO:0005886">
    <property type="term" value="C:plasma membrane"/>
    <property type="evidence" value="ECO:0007669"/>
    <property type="project" value="TreeGrafter"/>
</dbReference>
<organism evidence="12">
    <name type="scientific">Aceria tosichella</name>
    <name type="common">wheat curl mite</name>
    <dbReference type="NCBI Taxonomy" id="561515"/>
    <lineage>
        <taxon>Eukaryota</taxon>
        <taxon>Metazoa</taxon>
        <taxon>Ecdysozoa</taxon>
        <taxon>Arthropoda</taxon>
        <taxon>Chelicerata</taxon>
        <taxon>Arachnida</taxon>
        <taxon>Acari</taxon>
        <taxon>Acariformes</taxon>
        <taxon>Trombidiformes</taxon>
        <taxon>Prostigmata</taxon>
        <taxon>Eupodina</taxon>
        <taxon>Eriophyoidea</taxon>
        <taxon>Eriophyidae</taxon>
        <taxon>Eriophyinae</taxon>
        <taxon>Aceriini</taxon>
        <taxon>Aceria</taxon>
    </lineage>
</organism>
<gene>
    <name evidence="12" type="primary">gpr54</name>
    <name evidence="12" type="ORF">g.18648</name>
</gene>
<evidence type="ECO:0000256" key="5">
    <source>
        <dbReference type="ARBA" id="ARBA00023040"/>
    </source>
</evidence>
<evidence type="ECO:0000256" key="9">
    <source>
        <dbReference type="RuleBase" id="RU000688"/>
    </source>
</evidence>
<protein>
    <submittedName>
        <fullName evidence="12">G-protein coupled receptor 54</fullName>
    </submittedName>
</protein>
<evidence type="ECO:0000256" key="2">
    <source>
        <dbReference type="ARBA" id="ARBA00010663"/>
    </source>
</evidence>
<dbReference type="Gene3D" id="1.20.1070.10">
    <property type="entry name" value="Rhodopsin 7-helix transmembrane proteins"/>
    <property type="match status" value="1"/>
</dbReference>
<dbReference type="AlphaFoldDB" id="A0A6G1SJJ3"/>
<proteinExistence type="inferred from homology"/>
<dbReference type="PROSITE" id="PS50262">
    <property type="entry name" value="G_PROTEIN_RECEP_F1_2"/>
    <property type="match status" value="1"/>
</dbReference>
<keyword evidence="4 10" id="KW-1133">Transmembrane helix</keyword>
<dbReference type="SUPFAM" id="SSF81321">
    <property type="entry name" value="Family A G protein-coupled receptor-like"/>
    <property type="match status" value="1"/>
</dbReference>
<comment type="similarity">
    <text evidence="2 9">Belongs to the G-protein coupled receptor 1 family.</text>
</comment>
<accession>A0A6G1SJJ3</accession>
<dbReference type="EMBL" id="GGYP01005797">
    <property type="protein sequence ID" value="MDE50568.1"/>
    <property type="molecule type" value="Transcribed_RNA"/>
</dbReference>
<evidence type="ECO:0000256" key="7">
    <source>
        <dbReference type="ARBA" id="ARBA00023170"/>
    </source>
</evidence>
<feature type="transmembrane region" description="Helical" evidence="10">
    <location>
        <begin position="6"/>
        <end position="31"/>
    </location>
</feature>
<dbReference type="InterPro" id="IPR017452">
    <property type="entry name" value="GPCR_Rhodpsn_7TM"/>
</dbReference>
<keyword evidence="6 10" id="KW-0472">Membrane</keyword>
<name>A0A6G1SJJ3_9ACAR</name>
<evidence type="ECO:0000256" key="1">
    <source>
        <dbReference type="ARBA" id="ARBA00004141"/>
    </source>
</evidence>
<evidence type="ECO:0000256" key="3">
    <source>
        <dbReference type="ARBA" id="ARBA00022692"/>
    </source>
</evidence>
<comment type="subcellular location">
    <subcellularLocation>
        <location evidence="1">Membrane</location>
        <topology evidence="1">Multi-pass membrane protein</topology>
    </subcellularLocation>
</comment>
<dbReference type="PANTHER" id="PTHR45695:SF15">
    <property type="entry name" value="OPSIN RH2"/>
    <property type="match status" value="1"/>
</dbReference>
<keyword evidence="3 9" id="KW-0812">Transmembrane</keyword>
<feature type="transmembrane region" description="Helical" evidence="10">
    <location>
        <begin position="126"/>
        <end position="146"/>
    </location>
</feature>
<dbReference type="PROSITE" id="PS00237">
    <property type="entry name" value="G_PROTEIN_RECEP_F1_1"/>
    <property type="match status" value="1"/>
</dbReference>
<keyword evidence="7 9" id="KW-0675">Receptor</keyword>
<evidence type="ECO:0000256" key="10">
    <source>
        <dbReference type="SAM" id="Phobius"/>
    </source>
</evidence>
<evidence type="ECO:0000256" key="6">
    <source>
        <dbReference type="ARBA" id="ARBA00023136"/>
    </source>
</evidence>
<feature type="domain" description="G-protein coupled receptors family 1 profile" evidence="11">
    <location>
        <begin position="23"/>
        <end position="292"/>
    </location>
</feature>
<feature type="transmembrane region" description="Helical" evidence="10">
    <location>
        <begin position="43"/>
        <end position="64"/>
    </location>
</feature>
<reference evidence="12" key="1">
    <citation type="submission" date="2018-10" db="EMBL/GenBank/DDBJ databases">
        <title>Transcriptome assembly of Aceria tosichella (Wheat curl mite) Type 2.</title>
        <authorList>
            <person name="Scully E.D."/>
            <person name="Geib S.M."/>
            <person name="Palmer N.A."/>
            <person name="Gupta A.K."/>
            <person name="Sarath G."/>
            <person name="Tatineni S."/>
        </authorList>
    </citation>
    <scope>NUCLEOTIDE SEQUENCE</scope>
    <source>
        <strain evidence="12">LincolnNE</strain>
    </source>
</reference>
<feature type="transmembrane region" description="Helical" evidence="10">
    <location>
        <begin position="175"/>
        <end position="194"/>
    </location>
</feature>
<dbReference type="PRINTS" id="PR00237">
    <property type="entry name" value="GPCRRHODOPSN"/>
</dbReference>
<keyword evidence="8 9" id="KW-0807">Transducer</keyword>
<feature type="transmembrane region" description="Helical" evidence="10">
    <location>
        <begin position="235"/>
        <end position="256"/>
    </location>
</feature>
<keyword evidence="5 9" id="KW-0297">G-protein coupled receptor</keyword>
<dbReference type="Pfam" id="PF00001">
    <property type="entry name" value="7tm_1"/>
    <property type="match status" value="1"/>
</dbReference>
<feature type="transmembrane region" description="Helical" evidence="10">
    <location>
        <begin position="84"/>
        <end position="106"/>
    </location>
</feature>
<evidence type="ECO:0000256" key="8">
    <source>
        <dbReference type="ARBA" id="ARBA00023224"/>
    </source>
</evidence>
<feature type="transmembrane region" description="Helical" evidence="10">
    <location>
        <begin position="276"/>
        <end position="295"/>
    </location>
</feature>
<evidence type="ECO:0000259" key="11">
    <source>
        <dbReference type="PROSITE" id="PS50262"/>
    </source>
</evidence>
<evidence type="ECO:0000256" key="4">
    <source>
        <dbReference type="ARBA" id="ARBA00022989"/>
    </source>
</evidence>
<dbReference type="InterPro" id="IPR000611">
    <property type="entry name" value="NPY_rcpt"/>
</dbReference>
<dbReference type="PRINTS" id="PR01012">
    <property type="entry name" value="NRPEPTIDEYR"/>
</dbReference>
<dbReference type="GO" id="GO:0004983">
    <property type="term" value="F:neuropeptide Y receptor activity"/>
    <property type="evidence" value="ECO:0007669"/>
    <property type="project" value="InterPro"/>
</dbReference>
<dbReference type="PANTHER" id="PTHR45695">
    <property type="entry name" value="LEUCOKININ RECEPTOR-RELATED"/>
    <property type="match status" value="1"/>
</dbReference>
<dbReference type="InterPro" id="IPR000276">
    <property type="entry name" value="GPCR_Rhodpsn"/>
</dbReference>
<sequence length="324" mass="37059">MIDTELLVTGFIYGLTFLVGTIGNSLIVYSVVQFRHMKSLSNIFLASLATADLVLVICCVPVKFAQLFSYTWTFGKFLCKFVHYIQNLTAICSVYTLTAISIERYYAIIYPVECRYICTISQTKRIIVVTWIGSIILAMPVLWIQILMEVGDKEHRGYWCIRDWSNELGWQIYELYMLAIILIIPVIIMSYSYAHICRRLWLVMNNRQSEFPLSNAQPTIYIDASAKKMSQVIRMLIVVVVIFILCWAPILFINVLTAFKVMPLLNYGNLKAVKTAFHLFSYANSCVNPIIYGFMSANFRASFKTAFVKCFGCKKNASTYVSSS</sequence>
<evidence type="ECO:0000313" key="12">
    <source>
        <dbReference type="EMBL" id="MDE50568.1"/>
    </source>
</evidence>